<dbReference type="Gene3D" id="3.40.250.10">
    <property type="entry name" value="Rhodanese-like domain"/>
    <property type="match status" value="2"/>
</dbReference>
<dbReference type="EC" id="2.8.1.1" evidence="1"/>
<dbReference type="CDD" id="cd01448">
    <property type="entry name" value="TST_Repeat_1"/>
    <property type="match status" value="1"/>
</dbReference>
<dbReference type="SMART" id="SM00450">
    <property type="entry name" value="RHOD"/>
    <property type="match status" value="2"/>
</dbReference>
<protein>
    <recommendedName>
        <fullName evidence="1">thiosulfate sulfurtransferase</fullName>
        <ecNumber evidence="1">2.8.1.1</ecNumber>
    </recommendedName>
</protein>
<dbReference type="RefSeq" id="WP_038606820.1">
    <property type="nucleotide sequence ID" value="NZ_CP008944.1"/>
</dbReference>
<dbReference type="InterPro" id="IPR051126">
    <property type="entry name" value="Thiosulfate_sulfurtransferase"/>
</dbReference>
<keyword evidence="2" id="KW-0677">Repeat</keyword>
<dbReference type="EMBL" id="CP008944">
    <property type="protein sequence ID" value="AIG64730.1"/>
    <property type="molecule type" value="Genomic_DNA"/>
</dbReference>
<dbReference type="InterPro" id="IPR001763">
    <property type="entry name" value="Rhodanese-like_dom"/>
</dbReference>
<gene>
    <name evidence="5" type="ORF">CATYP_09375</name>
</gene>
<dbReference type="InterPro" id="IPR036873">
    <property type="entry name" value="Rhodanese-like_dom_sf"/>
</dbReference>
<dbReference type="Pfam" id="PF00581">
    <property type="entry name" value="Rhodanese"/>
    <property type="match status" value="2"/>
</dbReference>
<dbReference type="PANTHER" id="PTHR43855:SF1">
    <property type="entry name" value="THIOSULFATE SULFURTRANSFERASE"/>
    <property type="match status" value="1"/>
</dbReference>
<evidence type="ECO:0000259" key="4">
    <source>
        <dbReference type="PROSITE" id="PS50206"/>
    </source>
</evidence>
<evidence type="ECO:0000256" key="2">
    <source>
        <dbReference type="ARBA" id="ARBA00022737"/>
    </source>
</evidence>
<name>A0ABN4DEI6_9CORY</name>
<comment type="catalytic activity">
    <reaction evidence="3">
        <text>thiosulfate + hydrogen cyanide = thiocyanate + sulfite + 2 H(+)</text>
        <dbReference type="Rhea" id="RHEA:16881"/>
        <dbReference type="ChEBI" id="CHEBI:15378"/>
        <dbReference type="ChEBI" id="CHEBI:17359"/>
        <dbReference type="ChEBI" id="CHEBI:18022"/>
        <dbReference type="ChEBI" id="CHEBI:18407"/>
        <dbReference type="ChEBI" id="CHEBI:33542"/>
        <dbReference type="EC" id="2.8.1.1"/>
    </reaction>
</comment>
<dbReference type="SUPFAM" id="SSF52821">
    <property type="entry name" value="Rhodanese/Cell cycle control phosphatase"/>
    <property type="match status" value="2"/>
</dbReference>
<dbReference type="PROSITE" id="PS50206">
    <property type="entry name" value="RHODANESE_3"/>
    <property type="match status" value="2"/>
</dbReference>
<keyword evidence="6" id="KW-1185">Reference proteome</keyword>
<accession>A0ABN4DEI6</accession>
<reference evidence="5 6" key="1">
    <citation type="submission" date="2014-07" db="EMBL/GenBank/DDBJ databases">
        <title>Complete genome sequence of Corynebacterium atypicum DSM 44849: identifiction of the mycolic acid biosynthesis genes.</title>
        <authorList>
            <person name="Tippelt A."/>
            <person name="Mollmann S."/>
            <person name="Albersmeier A."/>
            <person name="Jaenicke S."/>
            <person name="Ruckert C."/>
            <person name="Tauch A."/>
        </authorList>
    </citation>
    <scope>NUCLEOTIDE SEQUENCE [LARGE SCALE GENOMIC DNA]</scope>
    <source>
        <strain evidence="5 6">R2070</strain>
    </source>
</reference>
<feature type="domain" description="Rhodanese" evidence="4">
    <location>
        <begin position="16"/>
        <end position="134"/>
    </location>
</feature>
<feature type="domain" description="Rhodanese" evidence="4">
    <location>
        <begin position="161"/>
        <end position="276"/>
    </location>
</feature>
<sequence length="278" mass="30725">MRTFITTEQLAADLDQGKKTTMIAVFWGPGDGDGYRKFVSEHIPTSVFCDPARALAGVPELYLGRNPLPDHTRLQNWIQNWGVDESSNVVVYDEGRGLFAARAWWTLRWAGLTNIRILDGGMAKWLAEERPYIGGPGNLFKFSGFEVRPGAVPVLTLEQMREFDGLLIDAREERRWAGRRELLDLRAGHIPGAVNIPVRSLLHDDHTVRSMDEVREIFAGVGIVNPADAAAAATYSGSGNHSAQLLAVMAEAGLEGTAHYVGGWSQWTHHRLPVKSEV</sequence>
<evidence type="ECO:0000313" key="5">
    <source>
        <dbReference type="EMBL" id="AIG64730.1"/>
    </source>
</evidence>
<evidence type="ECO:0000313" key="6">
    <source>
        <dbReference type="Proteomes" id="UP000028504"/>
    </source>
</evidence>
<organism evidence="5 6">
    <name type="scientific">Corynebacterium atypicum</name>
    <dbReference type="NCBI Taxonomy" id="191610"/>
    <lineage>
        <taxon>Bacteria</taxon>
        <taxon>Bacillati</taxon>
        <taxon>Actinomycetota</taxon>
        <taxon>Actinomycetes</taxon>
        <taxon>Mycobacteriales</taxon>
        <taxon>Corynebacteriaceae</taxon>
        <taxon>Corynebacterium</taxon>
    </lineage>
</organism>
<evidence type="ECO:0000256" key="3">
    <source>
        <dbReference type="ARBA" id="ARBA00047549"/>
    </source>
</evidence>
<proteinExistence type="predicted"/>
<dbReference type="Proteomes" id="UP000028504">
    <property type="component" value="Chromosome"/>
</dbReference>
<dbReference type="PANTHER" id="PTHR43855">
    <property type="entry name" value="THIOSULFATE SULFURTRANSFERASE"/>
    <property type="match status" value="1"/>
</dbReference>
<evidence type="ECO:0000256" key="1">
    <source>
        <dbReference type="ARBA" id="ARBA00012245"/>
    </source>
</evidence>